<dbReference type="GO" id="GO:0005576">
    <property type="term" value="C:extracellular region"/>
    <property type="evidence" value="ECO:0007669"/>
    <property type="project" value="TreeGrafter"/>
</dbReference>
<evidence type="ECO:0000313" key="2">
    <source>
        <dbReference type="EMBL" id="AXS78213.1"/>
    </source>
</evidence>
<reference evidence="2" key="1">
    <citation type="journal article" date="2018" name="J. Asia-Pac. Entomol.">
        <title>Molecular characterization and expression analysis of putative odorant carrier proteins in Adelphocoris lineolatus.</title>
        <authorList>
            <person name="Xiao Y."/>
            <person name="Sun L."/>
            <person name="Wang Q."/>
            <person name="Zhang Q."/>
            <person name="Gu S.-H."/>
            <person name="Khashaveh A."/>
            <person name="Liu Z.-W."/>
            <person name="Zhang Y.-J."/>
        </authorList>
    </citation>
    <scope>NUCLEOTIDE SEQUENCE</scope>
</reference>
<protein>
    <submittedName>
        <fullName evidence="2">Odorant-binding protein 28</fullName>
    </submittedName>
</protein>
<dbReference type="GO" id="GO:0042048">
    <property type="term" value="P:olfactory behavior"/>
    <property type="evidence" value="ECO:0007669"/>
    <property type="project" value="TreeGrafter"/>
</dbReference>
<dbReference type="GO" id="GO:0005549">
    <property type="term" value="F:odorant binding"/>
    <property type="evidence" value="ECO:0007669"/>
    <property type="project" value="InterPro"/>
</dbReference>
<organism evidence="2">
    <name type="scientific">Adelphocoris lineolatus</name>
    <name type="common">Alfalfa plant bug</name>
    <dbReference type="NCBI Taxonomy" id="236346"/>
    <lineage>
        <taxon>Eukaryota</taxon>
        <taxon>Metazoa</taxon>
        <taxon>Ecdysozoa</taxon>
        <taxon>Arthropoda</taxon>
        <taxon>Hexapoda</taxon>
        <taxon>Insecta</taxon>
        <taxon>Pterygota</taxon>
        <taxon>Neoptera</taxon>
        <taxon>Paraneoptera</taxon>
        <taxon>Hemiptera</taxon>
        <taxon>Heteroptera</taxon>
        <taxon>Panheteroptera</taxon>
        <taxon>Cimicomorpha</taxon>
        <taxon>Miridae</taxon>
        <taxon>Mirini</taxon>
        <taxon>Adelphocoris</taxon>
    </lineage>
</organism>
<dbReference type="SMART" id="SM00708">
    <property type="entry name" value="PhBP"/>
    <property type="match status" value="1"/>
</dbReference>
<gene>
    <name evidence="2" type="primary">OBP28</name>
</gene>
<dbReference type="AlphaFoldDB" id="A0A346RVH3"/>
<name>A0A346RVH3_ADELI</name>
<sequence>MYQLTCPVFVIVMYWVNQGSADVGLLDYSAQCVTEAGVTHDEADKIQQGNLPSNQQGKCYVACVLKSLGLVDRRGKISAENTNRLIDMYSNEPGDAKDKTKQAVNTCATEANRAWTWSQCEVAYRMMSCILRTRGSLQQTRSITITLPQSITINPPPLSFTLFSVG</sequence>
<proteinExistence type="evidence at transcript level"/>
<feature type="signal peptide" evidence="1">
    <location>
        <begin position="1"/>
        <end position="21"/>
    </location>
</feature>
<feature type="chain" id="PRO_5016625728" evidence="1">
    <location>
        <begin position="22"/>
        <end position="166"/>
    </location>
</feature>
<dbReference type="PANTHER" id="PTHR21364">
    <property type="entry name" value="GENERAL ODORANT-BINDING PROTEIN 19A"/>
    <property type="match status" value="1"/>
</dbReference>
<accession>A0A346RVH3</accession>
<dbReference type="GO" id="GO:0007608">
    <property type="term" value="P:sensory perception of smell"/>
    <property type="evidence" value="ECO:0007669"/>
    <property type="project" value="TreeGrafter"/>
</dbReference>
<dbReference type="InterPro" id="IPR006170">
    <property type="entry name" value="PBP/GOBP"/>
</dbReference>
<dbReference type="SUPFAM" id="SSF47565">
    <property type="entry name" value="Insect pheromone/odorant-binding proteins"/>
    <property type="match status" value="1"/>
</dbReference>
<dbReference type="Pfam" id="PF01395">
    <property type="entry name" value="PBP_GOBP"/>
    <property type="match status" value="1"/>
</dbReference>
<dbReference type="EMBL" id="MG191330">
    <property type="protein sequence ID" value="AXS78213.1"/>
    <property type="molecule type" value="mRNA"/>
</dbReference>
<keyword evidence="1" id="KW-0732">Signal</keyword>
<dbReference type="CDD" id="cd23992">
    <property type="entry name" value="PBP_GOBP"/>
    <property type="match status" value="1"/>
</dbReference>
<dbReference type="Gene3D" id="1.10.238.20">
    <property type="entry name" value="Pheromone/general odorant binding protein domain"/>
    <property type="match status" value="1"/>
</dbReference>
<dbReference type="GO" id="GO:0035275">
    <property type="term" value="F:dibutyl phthalate binding"/>
    <property type="evidence" value="ECO:0007669"/>
    <property type="project" value="TreeGrafter"/>
</dbReference>
<evidence type="ECO:0000256" key="1">
    <source>
        <dbReference type="SAM" id="SignalP"/>
    </source>
</evidence>
<dbReference type="InterPro" id="IPR036728">
    <property type="entry name" value="PBP_GOBP_sf"/>
</dbReference>
<dbReference type="SMR" id="A0A346RVH3"/>
<dbReference type="PANTHER" id="PTHR21364:SF2">
    <property type="entry name" value="GENERAL ODORANT-BINDING PROTEIN 19A"/>
    <property type="match status" value="1"/>
</dbReference>